<gene>
    <name evidence="6" type="ORF">JOF56_007596</name>
</gene>
<evidence type="ECO:0000256" key="2">
    <source>
        <dbReference type="ARBA" id="ARBA00023125"/>
    </source>
</evidence>
<dbReference type="Gene3D" id="1.10.357.10">
    <property type="entry name" value="Tetracycline Repressor, domain 2"/>
    <property type="match status" value="1"/>
</dbReference>
<dbReference type="Pfam" id="PF00440">
    <property type="entry name" value="TetR_N"/>
    <property type="match status" value="1"/>
</dbReference>
<reference evidence="6 7" key="1">
    <citation type="submission" date="2021-03" db="EMBL/GenBank/DDBJ databases">
        <title>Sequencing the genomes of 1000 actinobacteria strains.</title>
        <authorList>
            <person name="Klenk H.-P."/>
        </authorList>
    </citation>
    <scope>NUCLEOTIDE SEQUENCE [LARGE SCALE GENOMIC DNA]</scope>
    <source>
        <strain evidence="6 7">DSM 46670</strain>
    </source>
</reference>
<evidence type="ECO:0000256" key="3">
    <source>
        <dbReference type="ARBA" id="ARBA00023163"/>
    </source>
</evidence>
<dbReference type="InterPro" id="IPR050109">
    <property type="entry name" value="HTH-type_TetR-like_transc_reg"/>
</dbReference>
<feature type="domain" description="HTH tetR-type" evidence="5">
    <location>
        <begin position="8"/>
        <end position="68"/>
    </location>
</feature>
<dbReference type="SUPFAM" id="SSF46689">
    <property type="entry name" value="Homeodomain-like"/>
    <property type="match status" value="1"/>
</dbReference>
<evidence type="ECO:0000313" key="6">
    <source>
        <dbReference type="EMBL" id="MBP2327211.1"/>
    </source>
</evidence>
<accession>A0ABS4TS38</accession>
<dbReference type="Proteomes" id="UP001519332">
    <property type="component" value="Unassembled WGS sequence"/>
</dbReference>
<evidence type="ECO:0000256" key="4">
    <source>
        <dbReference type="PROSITE-ProRule" id="PRU00335"/>
    </source>
</evidence>
<keyword evidence="7" id="KW-1185">Reference proteome</keyword>
<dbReference type="PROSITE" id="PS50977">
    <property type="entry name" value="HTH_TETR_2"/>
    <property type="match status" value="1"/>
</dbReference>
<keyword evidence="3" id="KW-0804">Transcription</keyword>
<proteinExistence type="predicted"/>
<organism evidence="6 7">
    <name type="scientific">Kibdelosporangium banguiense</name>
    <dbReference type="NCBI Taxonomy" id="1365924"/>
    <lineage>
        <taxon>Bacteria</taxon>
        <taxon>Bacillati</taxon>
        <taxon>Actinomycetota</taxon>
        <taxon>Actinomycetes</taxon>
        <taxon>Pseudonocardiales</taxon>
        <taxon>Pseudonocardiaceae</taxon>
        <taxon>Kibdelosporangium</taxon>
    </lineage>
</organism>
<dbReference type="PANTHER" id="PTHR30055">
    <property type="entry name" value="HTH-TYPE TRANSCRIPTIONAL REGULATOR RUTR"/>
    <property type="match status" value="1"/>
</dbReference>
<dbReference type="RefSeq" id="WP_209644187.1">
    <property type="nucleotide sequence ID" value="NZ_JAGINW010000001.1"/>
</dbReference>
<evidence type="ECO:0000256" key="1">
    <source>
        <dbReference type="ARBA" id="ARBA00023015"/>
    </source>
</evidence>
<dbReference type="InterPro" id="IPR036271">
    <property type="entry name" value="Tet_transcr_reg_TetR-rel_C_sf"/>
</dbReference>
<dbReference type="EMBL" id="JAGINW010000001">
    <property type="protein sequence ID" value="MBP2327211.1"/>
    <property type="molecule type" value="Genomic_DNA"/>
</dbReference>
<protein>
    <submittedName>
        <fullName evidence="6">AcrR family transcriptional regulator</fullName>
    </submittedName>
</protein>
<name>A0ABS4TS38_9PSEU</name>
<dbReference type="InterPro" id="IPR001647">
    <property type="entry name" value="HTH_TetR"/>
</dbReference>
<keyword evidence="1" id="KW-0805">Transcription regulation</keyword>
<dbReference type="InterPro" id="IPR009057">
    <property type="entry name" value="Homeodomain-like_sf"/>
</dbReference>
<dbReference type="PANTHER" id="PTHR30055:SF234">
    <property type="entry name" value="HTH-TYPE TRANSCRIPTIONAL REGULATOR BETI"/>
    <property type="match status" value="1"/>
</dbReference>
<keyword evidence="2 4" id="KW-0238">DNA-binding</keyword>
<feature type="DNA-binding region" description="H-T-H motif" evidence="4">
    <location>
        <begin position="31"/>
        <end position="50"/>
    </location>
</feature>
<sequence>MPRHVDHEQRRLEIVRATMEIVAERGTRGLSFRAVASRMGGSTTLITHYFPTQQALIDEVAATAVKLWDNQIRELDAQSDDPFRRLYNLLVWLVPTTDDGLAGERSRINLLSGQILGEENRATFETWDTTIRGFLRSHLEGLVPPGDVERTVELLRVTTNGVVLSVVEHPDSWPTERQLAVIDGVLQLLGLTSKPADGKSRSRARR</sequence>
<dbReference type="SUPFAM" id="SSF48498">
    <property type="entry name" value="Tetracyclin repressor-like, C-terminal domain"/>
    <property type="match status" value="1"/>
</dbReference>
<comment type="caution">
    <text evidence="6">The sequence shown here is derived from an EMBL/GenBank/DDBJ whole genome shotgun (WGS) entry which is preliminary data.</text>
</comment>
<evidence type="ECO:0000259" key="5">
    <source>
        <dbReference type="PROSITE" id="PS50977"/>
    </source>
</evidence>
<evidence type="ECO:0000313" key="7">
    <source>
        <dbReference type="Proteomes" id="UP001519332"/>
    </source>
</evidence>